<dbReference type="GeneID" id="106747203"/>
<accession>A0A6P3XNJ7</accession>
<evidence type="ECO:0000313" key="10">
    <source>
        <dbReference type="Proteomes" id="UP000515204"/>
    </source>
</evidence>
<feature type="transmembrane region" description="Helical" evidence="9">
    <location>
        <begin position="128"/>
        <end position="149"/>
    </location>
</feature>
<keyword evidence="6 9" id="KW-0472">Membrane</keyword>
<keyword evidence="5 9" id="KW-1133">Transmembrane helix</keyword>
<dbReference type="InterPro" id="IPR004117">
    <property type="entry name" value="7tm6_olfct_rcpt"/>
</dbReference>
<feature type="transmembrane region" description="Helical" evidence="9">
    <location>
        <begin position="20"/>
        <end position="43"/>
    </location>
</feature>
<reference evidence="11" key="1">
    <citation type="submission" date="2025-08" db="UniProtKB">
        <authorList>
            <consortium name="RefSeq"/>
        </authorList>
    </citation>
    <scope>IDENTIFICATION</scope>
</reference>
<dbReference type="GO" id="GO:0005886">
    <property type="term" value="C:plasma membrane"/>
    <property type="evidence" value="ECO:0007669"/>
    <property type="project" value="TreeGrafter"/>
</dbReference>
<evidence type="ECO:0000256" key="8">
    <source>
        <dbReference type="ARBA" id="ARBA00023224"/>
    </source>
</evidence>
<proteinExistence type="predicted"/>
<dbReference type="AlphaFoldDB" id="A0A6P3XNJ7"/>
<dbReference type="Proteomes" id="UP000515204">
    <property type="component" value="Unplaced"/>
</dbReference>
<dbReference type="PANTHER" id="PTHR21137">
    <property type="entry name" value="ODORANT RECEPTOR"/>
    <property type="match status" value="1"/>
</dbReference>
<gene>
    <name evidence="11" type="primary">LOC106747203</name>
</gene>
<keyword evidence="8" id="KW-0807">Transducer</keyword>
<name>A0A6P3XNJ7_DINQU</name>
<protein>
    <submittedName>
        <fullName evidence="11">Odorant receptor 4-like</fullName>
    </submittedName>
</protein>
<evidence type="ECO:0000256" key="5">
    <source>
        <dbReference type="ARBA" id="ARBA00022989"/>
    </source>
</evidence>
<evidence type="ECO:0000256" key="2">
    <source>
        <dbReference type="ARBA" id="ARBA00022606"/>
    </source>
</evidence>
<keyword evidence="2" id="KW-0716">Sensory transduction</keyword>
<evidence type="ECO:0000256" key="3">
    <source>
        <dbReference type="ARBA" id="ARBA00022692"/>
    </source>
</evidence>
<dbReference type="GO" id="GO:0007165">
    <property type="term" value="P:signal transduction"/>
    <property type="evidence" value="ECO:0007669"/>
    <property type="project" value="UniProtKB-KW"/>
</dbReference>
<keyword evidence="3 9" id="KW-0812">Transmembrane</keyword>
<evidence type="ECO:0000256" key="9">
    <source>
        <dbReference type="SAM" id="Phobius"/>
    </source>
</evidence>
<dbReference type="RefSeq" id="XP_014480036.1">
    <property type="nucleotide sequence ID" value="XM_014624550.1"/>
</dbReference>
<comment type="subcellular location">
    <subcellularLocation>
        <location evidence="1">Membrane</location>
        <topology evidence="1">Multi-pass membrane protein</topology>
    </subcellularLocation>
</comment>
<dbReference type="KEGG" id="dqu:106747203"/>
<evidence type="ECO:0000256" key="7">
    <source>
        <dbReference type="ARBA" id="ARBA00023170"/>
    </source>
</evidence>
<organism evidence="10 11">
    <name type="scientific">Dinoponera quadriceps</name>
    <name type="common">South American ant</name>
    <dbReference type="NCBI Taxonomy" id="609295"/>
    <lineage>
        <taxon>Eukaryota</taxon>
        <taxon>Metazoa</taxon>
        <taxon>Ecdysozoa</taxon>
        <taxon>Arthropoda</taxon>
        <taxon>Hexapoda</taxon>
        <taxon>Insecta</taxon>
        <taxon>Pterygota</taxon>
        <taxon>Neoptera</taxon>
        <taxon>Endopterygota</taxon>
        <taxon>Hymenoptera</taxon>
        <taxon>Apocrita</taxon>
        <taxon>Aculeata</taxon>
        <taxon>Formicoidea</taxon>
        <taxon>Formicidae</taxon>
        <taxon>Ponerinae</taxon>
        <taxon>Ponerini</taxon>
        <taxon>Dinoponera</taxon>
    </lineage>
</organism>
<keyword evidence="10" id="KW-1185">Reference proteome</keyword>
<dbReference type="PANTHER" id="PTHR21137:SF42">
    <property type="entry name" value="ODORANT RECEPTOR 83A"/>
    <property type="match status" value="1"/>
</dbReference>
<evidence type="ECO:0000256" key="4">
    <source>
        <dbReference type="ARBA" id="ARBA00022725"/>
    </source>
</evidence>
<dbReference type="Pfam" id="PF02949">
    <property type="entry name" value="7tm_6"/>
    <property type="match status" value="1"/>
</dbReference>
<dbReference type="GO" id="GO:0005549">
    <property type="term" value="F:odorant binding"/>
    <property type="evidence" value="ECO:0007669"/>
    <property type="project" value="InterPro"/>
</dbReference>
<sequence length="224" mass="25029">MELPFDSNSSPVYELVMVVQFFQLLSNACAIDVLNALILTLILHVGGQIDILREWLTNVFSKDNIYGMTEITMKNVIGKHQKIIMFSESVESLYSYIALMQFVSNTLIICSIGFVIASSLGSPDIATILVKTLLFYIVMNLEAFIFCFAGEYLSTKSLYIADAAYESLWYDMCVNESRPITFLILRSQKRLTITIGKVMDLSLGRFASIVKASASYVSVLLAMS</sequence>
<dbReference type="GO" id="GO:0004984">
    <property type="term" value="F:olfactory receptor activity"/>
    <property type="evidence" value="ECO:0007669"/>
    <property type="project" value="InterPro"/>
</dbReference>
<evidence type="ECO:0000313" key="11">
    <source>
        <dbReference type="RefSeq" id="XP_014480036.1"/>
    </source>
</evidence>
<dbReference type="OrthoDB" id="6765072at2759"/>
<evidence type="ECO:0000256" key="1">
    <source>
        <dbReference type="ARBA" id="ARBA00004141"/>
    </source>
</evidence>
<keyword evidence="4" id="KW-0552">Olfaction</keyword>
<evidence type="ECO:0000256" key="6">
    <source>
        <dbReference type="ARBA" id="ARBA00023136"/>
    </source>
</evidence>
<feature type="transmembrane region" description="Helical" evidence="9">
    <location>
        <begin position="93"/>
        <end position="116"/>
    </location>
</feature>
<keyword evidence="7" id="KW-0675">Receptor</keyword>